<name>A0A9D4DJZ0_DREPO</name>
<dbReference type="Pfam" id="PF00386">
    <property type="entry name" value="C1q"/>
    <property type="match status" value="1"/>
</dbReference>
<sequence>MFNEENAYDASNGHFTAPVDGLSFLTAHFCASEQKYVGFFIEQKYVGFFIEKGTADMSNFERFTATFEYHTSHTSCSSASTPVKVKRNEHVWVRMTYPYNASYVTEFAYAYNTFTGTLIQEL</sequence>
<comment type="caution">
    <text evidence="2">The sequence shown here is derived from an EMBL/GenBank/DDBJ whole genome shotgun (WGS) entry which is preliminary data.</text>
</comment>
<dbReference type="PROSITE" id="PS50871">
    <property type="entry name" value="C1Q"/>
    <property type="match status" value="1"/>
</dbReference>
<accession>A0A9D4DJZ0</accession>
<gene>
    <name evidence="2" type="ORF">DPMN_184638</name>
</gene>
<organism evidence="2 3">
    <name type="scientific">Dreissena polymorpha</name>
    <name type="common">Zebra mussel</name>
    <name type="synonym">Mytilus polymorpha</name>
    <dbReference type="NCBI Taxonomy" id="45954"/>
    <lineage>
        <taxon>Eukaryota</taxon>
        <taxon>Metazoa</taxon>
        <taxon>Spiralia</taxon>
        <taxon>Lophotrochozoa</taxon>
        <taxon>Mollusca</taxon>
        <taxon>Bivalvia</taxon>
        <taxon>Autobranchia</taxon>
        <taxon>Heteroconchia</taxon>
        <taxon>Euheterodonta</taxon>
        <taxon>Imparidentia</taxon>
        <taxon>Neoheterodontei</taxon>
        <taxon>Myida</taxon>
        <taxon>Dreissenoidea</taxon>
        <taxon>Dreissenidae</taxon>
        <taxon>Dreissena</taxon>
    </lineage>
</organism>
<dbReference type="AlphaFoldDB" id="A0A9D4DJZ0"/>
<dbReference type="InterPro" id="IPR008983">
    <property type="entry name" value="Tumour_necrosis_fac-like_dom"/>
</dbReference>
<dbReference type="EMBL" id="JAIWYP010000010">
    <property type="protein sequence ID" value="KAH3750121.1"/>
    <property type="molecule type" value="Genomic_DNA"/>
</dbReference>
<evidence type="ECO:0000313" key="2">
    <source>
        <dbReference type="EMBL" id="KAH3750121.1"/>
    </source>
</evidence>
<dbReference type="SUPFAM" id="SSF49842">
    <property type="entry name" value="TNF-like"/>
    <property type="match status" value="1"/>
</dbReference>
<proteinExistence type="predicted"/>
<dbReference type="InterPro" id="IPR001073">
    <property type="entry name" value="C1q_dom"/>
</dbReference>
<protein>
    <recommendedName>
        <fullName evidence="1">C1q domain-containing protein</fullName>
    </recommendedName>
</protein>
<evidence type="ECO:0000259" key="1">
    <source>
        <dbReference type="PROSITE" id="PS50871"/>
    </source>
</evidence>
<reference evidence="2" key="2">
    <citation type="submission" date="2020-11" db="EMBL/GenBank/DDBJ databases">
        <authorList>
            <person name="McCartney M.A."/>
            <person name="Auch B."/>
            <person name="Kono T."/>
            <person name="Mallez S."/>
            <person name="Becker A."/>
            <person name="Gohl D.M."/>
            <person name="Silverstein K.A.T."/>
            <person name="Koren S."/>
            <person name="Bechman K.B."/>
            <person name="Herman A."/>
            <person name="Abrahante J.E."/>
            <person name="Garbe J."/>
        </authorList>
    </citation>
    <scope>NUCLEOTIDE SEQUENCE</scope>
    <source>
        <strain evidence="2">Duluth1</strain>
        <tissue evidence="2">Whole animal</tissue>
    </source>
</reference>
<dbReference type="Gene3D" id="2.60.120.40">
    <property type="match status" value="1"/>
</dbReference>
<evidence type="ECO:0000313" key="3">
    <source>
        <dbReference type="Proteomes" id="UP000828390"/>
    </source>
</evidence>
<feature type="domain" description="C1q" evidence="1">
    <location>
        <begin position="1"/>
        <end position="122"/>
    </location>
</feature>
<reference evidence="2" key="1">
    <citation type="journal article" date="2019" name="bioRxiv">
        <title>The Genome of the Zebra Mussel, Dreissena polymorpha: A Resource for Invasive Species Research.</title>
        <authorList>
            <person name="McCartney M.A."/>
            <person name="Auch B."/>
            <person name="Kono T."/>
            <person name="Mallez S."/>
            <person name="Zhang Y."/>
            <person name="Obille A."/>
            <person name="Becker A."/>
            <person name="Abrahante J.E."/>
            <person name="Garbe J."/>
            <person name="Badalamenti J.P."/>
            <person name="Herman A."/>
            <person name="Mangelson H."/>
            <person name="Liachko I."/>
            <person name="Sullivan S."/>
            <person name="Sone E.D."/>
            <person name="Koren S."/>
            <person name="Silverstein K.A.T."/>
            <person name="Beckman K.B."/>
            <person name="Gohl D.M."/>
        </authorList>
    </citation>
    <scope>NUCLEOTIDE SEQUENCE</scope>
    <source>
        <strain evidence="2">Duluth1</strain>
        <tissue evidence="2">Whole animal</tissue>
    </source>
</reference>
<dbReference type="Proteomes" id="UP000828390">
    <property type="component" value="Unassembled WGS sequence"/>
</dbReference>
<keyword evidence="3" id="KW-1185">Reference proteome</keyword>